<proteinExistence type="predicted"/>
<feature type="coiled-coil region" evidence="1">
    <location>
        <begin position="53"/>
        <end position="80"/>
    </location>
</feature>
<accession>A0A1G5SH35</accession>
<keyword evidence="3" id="KW-1185">Reference proteome</keyword>
<dbReference type="OrthoDB" id="9807854at2"/>
<dbReference type="InterPro" id="IPR010870">
    <property type="entry name" value="Porin_O/P"/>
</dbReference>
<dbReference type="STRING" id="51642.NSMM_510035"/>
<evidence type="ECO:0000313" key="2">
    <source>
        <dbReference type="EMBL" id="SCZ86317.1"/>
    </source>
</evidence>
<dbReference type="Proteomes" id="UP000198729">
    <property type="component" value="Unassembled WGS sequence"/>
</dbReference>
<dbReference type="EMBL" id="FMWO01000060">
    <property type="protein sequence ID" value="SCZ86317.1"/>
    <property type="molecule type" value="Genomic_DNA"/>
</dbReference>
<dbReference type="Pfam" id="PF07396">
    <property type="entry name" value="Porin_O_P"/>
    <property type="match status" value="1"/>
</dbReference>
<evidence type="ECO:0000313" key="3">
    <source>
        <dbReference type="Proteomes" id="UP000198729"/>
    </source>
</evidence>
<dbReference type="SUPFAM" id="SSF56935">
    <property type="entry name" value="Porins"/>
    <property type="match status" value="1"/>
</dbReference>
<protein>
    <submittedName>
        <fullName evidence="2">Phosphate-selective porin O and P</fullName>
    </submittedName>
</protein>
<dbReference type="RefSeq" id="WP_090287277.1">
    <property type="nucleotide sequence ID" value="NZ_FMWO01000060.1"/>
</dbReference>
<dbReference type="AlphaFoldDB" id="A0A1G5SH35"/>
<evidence type="ECO:0000256" key="1">
    <source>
        <dbReference type="SAM" id="Coils"/>
    </source>
</evidence>
<name>A0A1G5SH35_9PROT</name>
<dbReference type="InterPro" id="IPR023614">
    <property type="entry name" value="Porin_dom_sf"/>
</dbReference>
<gene>
    <name evidence="2" type="ORF">NSMM_510035</name>
</gene>
<sequence length="513" mass="57100">MISAQALDLYTDPETNQIFSEPGHGRQRLGSFVRAEDSPAQISEQSTVRQPELATIKEELAQKSKEIESLENRIKEETEKVQPKYGPGLHFESADGNFTAAIDGRFQVDSQYNITNDVLPATGIALPNELNSGANIRRARLGVAGKIYRVWDYKFEFDFSRGNGSVTSGITDAFLRWSYYDPFSLKIGSFKEPFSLEEATSNRFLTFIERNMIANTFVDNPNTYKTGIGANWNEDRWQAGIAFQTEPIGSWSTAATSVNPNGNNSRNNGSGDTGWEVIGRISFLPWWESNTRFLHIGGSGGHTTVNNQFRADGQFNNGGMSFTAFPGTNVDRTNILNTGNLTTGIKGESGSRQINNYNRYGAEMTMVYGPFSLQSEYIQTDIFGSGYGGESIWGAYGYASYFLTGESRNYRAKTGTWNRIVPNRNLDLKNGGWGAWEIAAGYDFIDLNDGVVRGGKMSAFKIALNWYPYPNIRMMTNFIHVLNINTSGVADKRSAGFNNADLNMLETRLQIDF</sequence>
<reference evidence="2 3" key="1">
    <citation type="submission" date="2016-10" db="EMBL/GenBank/DDBJ databases">
        <authorList>
            <person name="de Groot N.N."/>
        </authorList>
    </citation>
    <scope>NUCLEOTIDE SEQUENCE [LARGE SCALE GENOMIC DNA]</scope>
    <source>
        <strain evidence="2">1</strain>
    </source>
</reference>
<organism evidence="2 3">
    <name type="scientific">Nitrosomonas mobilis</name>
    <dbReference type="NCBI Taxonomy" id="51642"/>
    <lineage>
        <taxon>Bacteria</taxon>
        <taxon>Pseudomonadati</taxon>
        <taxon>Pseudomonadota</taxon>
        <taxon>Betaproteobacteria</taxon>
        <taxon>Nitrosomonadales</taxon>
        <taxon>Nitrosomonadaceae</taxon>
        <taxon>Nitrosomonas</taxon>
    </lineage>
</organism>
<keyword evidence="1" id="KW-0175">Coiled coil</keyword>
<dbReference type="Gene3D" id="2.40.160.10">
    <property type="entry name" value="Porin"/>
    <property type="match status" value="1"/>
</dbReference>